<evidence type="ECO:0000259" key="4">
    <source>
        <dbReference type="Pfam" id="PF24850"/>
    </source>
</evidence>
<dbReference type="OrthoDB" id="9765151at2"/>
<sequence>MRIERLNKMHLQGLLYDYLEQPARCQKRFSYDIHDANWLRERVADISARSFPHRQALCDELEKKHAGLPHAEPCLNHIHKLRKDESLVVVGGQQTGILTGPLYTVYKAMSLIIMARHYEQTLQRPVVPVFWVAGEDHDLDEIRFVYMKATRGWQKHVLEDERTDESATDKAFPKAAFSVLSQKLFSSLPETMHTQHLQAFLLEAAQTSQTYSDFFQVMMHKLFAEEGLLYLDSGDQAIRQLERPFFRALIQQTEELQNMQQAGNEALTKLGYPSTLVTARENAHLFLTIDGTRRRLDYADGHFFIKGTNLSYTRETLLAMVEETPERFSNNVVTRPLMQEWLLPTLAFSAGPGELSYWATLKEVFTLYGLKIPPIVPRLSATIVPRHIEKWLLEQSESAAAYIAGEGIRKRESWLEKKQSLSIEDVVHEAQKEIEQAHRPLRQLARQMSPTLRELSEENHLKLQQQLQFLKEKMLQEVRGKHAVHLRKFDEAIDWLYPQSKPQERLLSMIIFVNLYGFNLFSRMIAETPPSFDRPFIYYL</sequence>
<keyword evidence="6" id="KW-1185">Reference proteome</keyword>
<evidence type="ECO:0000259" key="3">
    <source>
        <dbReference type="Pfam" id="PF10079"/>
    </source>
</evidence>
<dbReference type="AlphaFoldDB" id="A0A1G6KV25"/>
<feature type="domain" description="Bacillithiol biosynthesis BshC C-terminal coiled-coil" evidence="4">
    <location>
        <begin position="381"/>
        <end position="530"/>
    </location>
</feature>
<protein>
    <recommendedName>
        <fullName evidence="2">Putative cysteine ligase BshC</fullName>
        <ecNumber evidence="2">6.-.-.-</ecNumber>
    </recommendedName>
</protein>
<dbReference type="STRING" id="1464122.SAMN05421737_107163"/>
<proteinExistence type="inferred from homology"/>
<reference evidence="6" key="1">
    <citation type="submission" date="2016-09" db="EMBL/GenBank/DDBJ databases">
        <authorList>
            <person name="Varghese N."/>
            <person name="Submissions S."/>
        </authorList>
    </citation>
    <scope>NUCLEOTIDE SEQUENCE [LARGE SCALE GENOMIC DNA]</scope>
    <source>
        <strain evidence="6">25nlg</strain>
    </source>
</reference>
<evidence type="ECO:0000313" key="6">
    <source>
        <dbReference type="Proteomes" id="UP000242662"/>
    </source>
</evidence>
<dbReference type="Proteomes" id="UP000242662">
    <property type="component" value="Unassembled WGS sequence"/>
</dbReference>
<dbReference type="NCBIfam" id="TIGR03998">
    <property type="entry name" value="thiol_BshC"/>
    <property type="match status" value="1"/>
</dbReference>
<dbReference type="InterPro" id="IPR055398">
    <property type="entry name" value="Rossmann-like_BshC"/>
</dbReference>
<gene>
    <name evidence="2" type="primary">bshC</name>
    <name evidence="5" type="ORF">SAMN05421737_107163</name>
</gene>
<evidence type="ECO:0000256" key="2">
    <source>
        <dbReference type="HAMAP-Rule" id="MF_01867"/>
    </source>
</evidence>
<evidence type="ECO:0000313" key="5">
    <source>
        <dbReference type="EMBL" id="SDC34793.1"/>
    </source>
</evidence>
<dbReference type="HAMAP" id="MF_01867">
    <property type="entry name" value="BshC"/>
    <property type="match status" value="1"/>
</dbReference>
<dbReference type="EMBL" id="FMYM01000007">
    <property type="protein sequence ID" value="SDC34793.1"/>
    <property type="molecule type" value="Genomic_DNA"/>
</dbReference>
<dbReference type="GO" id="GO:0016874">
    <property type="term" value="F:ligase activity"/>
    <property type="evidence" value="ECO:0007669"/>
    <property type="project" value="UniProtKB-UniRule"/>
</dbReference>
<comment type="similarity">
    <text evidence="2">Belongs to the BshC family.</text>
</comment>
<dbReference type="RefSeq" id="WP_090775969.1">
    <property type="nucleotide sequence ID" value="NZ_FMYM01000007.1"/>
</dbReference>
<feature type="domain" description="Bacillithiol biosynthesis BshC N-terminal Rossmann-like" evidence="3">
    <location>
        <begin position="1"/>
        <end position="379"/>
    </location>
</feature>
<comment type="function">
    <text evidence="2">Involved in bacillithiol (BSH) biosynthesis. May catalyze the last step of the pathway, the addition of cysteine to glucosamine malate (GlcN-Mal) to generate BSH.</text>
</comment>
<evidence type="ECO:0000256" key="1">
    <source>
        <dbReference type="ARBA" id="ARBA00022598"/>
    </source>
</evidence>
<accession>A0A1G6KV25</accession>
<dbReference type="InterPro" id="IPR055399">
    <property type="entry name" value="CC_BshC"/>
</dbReference>
<dbReference type="PIRSF" id="PIRSF012535">
    <property type="entry name" value="UCP012535"/>
    <property type="match status" value="1"/>
</dbReference>
<dbReference type="InterPro" id="IPR011199">
    <property type="entry name" value="Bacillithiol_biosynth_BshC"/>
</dbReference>
<name>A0A1G6KV25_9BACI</name>
<dbReference type="Pfam" id="PF24850">
    <property type="entry name" value="CC_BshC"/>
    <property type="match status" value="1"/>
</dbReference>
<keyword evidence="1 2" id="KW-0436">Ligase</keyword>
<organism evidence="5 6">
    <name type="scientific">Shouchella lonarensis</name>
    <dbReference type="NCBI Taxonomy" id="1464122"/>
    <lineage>
        <taxon>Bacteria</taxon>
        <taxon>Bacillati</taxon>
        <taxon>Bacillota</taxon>
        <taxon>Bacilli</taxon>
        <taxon>Bacillales</taxon>
        <taxon>Bacillaceae</taxon>
        <taxon>Shouchella</taxon>
    </lineage>
</organism>
<dbReference type="Pfam" id="PF10079">
    <property type="entry name" value="Rossmann-like_BshC"/>
    <property type="match status" value="1"/>
</dbReference>
<dbReference type="EC" id="6.-.-.-" evidence="2"/>